<evidence type="ECO:0008006" key="4">
    <source>
        <dbReference type="Google" id="ProtNLM"/>
    </source>
</evidence>
<comment type="caution">
    <text evidence="2">The sequence shown here is derived from an EMBL/GenBank/DDBJ whole genome shotgun (WGS) entry which is preliminary data.</text>
</comment>
<reference evidence="2" key="2">
    <citation type="submission" date="2020-08" db="EMBL/GenBank/DDBJ databases">
        <title>Plant Genome Project.</title>
        <authorList>
            <person name="Zhang R.-G."/>
        </authorList>
    </citation>
    <scope>NUCLEOTIDE SEQUENCE</scope>
    <source>
        <strain evidence="2">Huo1</strain>
        <tissue evidence="2">Leaf</tissue>
    </source>
</reference>
<gene>
    <name evidence="2" type="ORF">SASPL_130845</name>
</gene>
<dbReference type="EMBL" id="PNBA02000011">
    <property type="protein sequence ID" value="KAG6407845.1"/>
    <property type="molecule type" value="Genomic_DNA"/>
</dbReference>
<feature type="region of interest" description="Disordered" evidence="1">
    <location>
        <begin position="1"/>
        <end position="43"/>
    </location>
</feature>
<dbReference type="InterPro" id="IPR040294">
    <property type="entry name" value="Nodulin-rel_1/2"/>
</dbReference>
<feature type="region of interest" description="Disordered" evidence="1">
    <location>
        <begin position="113"/>
        <end position="134"/>
    </location>
</feature>
<reference evidence="2" key="1">
    <citation type="submission" date="2018-01" db="EMBL/GenBank/DDBJ databases">
        <authorList>
            <person name="Mao J.F."/>
        </authorList>
    </citation>
    <scope>NUCLEOTIDE SEQUENCE</scope>
    <source>
        <strain evidence="2">Huo1</strain>
        <tissue evidence="2">Leaf</tissue>
    </source>
</reference>
<accession>A0A8X8X6S3</accession>
<name>A0A8X8X6S3_SALSN</name>
<evidence type="ECO:0000313" key="2">
    <source>
        <dbReference type="EMBL" id="KAG6407845.1"/>
    </source>
</evidence>
<organism evidence="2">
    <name type="scientific">Salvia splendens</name>
    <name type="common">Scarlet sage</name>
    <dbReference type="NCBI Taxonomy" id="180675"/>
    <lineage>
        <taxon>Eukaryota</taxon>
        <taxon>Viridiplantae</taxon>
        <taxon>Streptophyta</taxon>
        <taxon>Embryophyta</taxon>
        <taxon>Tracheophyta</taxon>
        <taxon>Spermatophyta</taxon>
        <taxon>Magnoliopsida</taxon>
        <taxon>eudicotyledons</taxon>
        <taxon>Gunneridae</taxon>
        <taxon>Pentapetalae</taxon>
        <taxon>asterids</taxon>
        <taxon>lamiids</taxon>
        <taxon>Lamiales</taxon>
        <taxon>Lamiaceae</taxon>
        <taxon>Nepetoideae</taxon>
        <taxon>Mentheae</taxon>
        <taxon>Salviinae</taxon>
        <taxon>Salvia</taxon>
        <taxon>Salvia subgen. Calosphace</taxon>
        <taxon>core Calosphace</taxon>
    </lineage>
</organism>
<evidence type="ECO:0000313" key="3">
    <source>
        <dbReference type="Proteomes" id="UP000298416"/>
    </source>
</evidence>
<dbReference type="GO" id="GO:0010115">
    <property type="term" value="P:regulation of abscisic acid biosynthetic process"/>
    <property type="evidence" value="ECO:0007669"/>
    <property type="project" value="InterPro"/>
</dbReference>
<evidence type="ECO:0000256" key="1">
    <source>
        <dbReference type="SAM" id="MobiDB-lite"/>
    </source>
</evidence>
<protein>
    <recommendedName>
        <fullName evidence="4">Nodulin-related protein 1</fullName>
    </recommendedName>
</protein>
<feature type="compositionally biased region" description="Low complexity" evidence="1">
    <location>
        <begin position="21"/>
        <end position="35"/>
    </location>
</feature>
<dbReference type="AlphaFoldDB" id="A0A8X8X6S3"/>
<feature type="compositionally biased region" description="Basic and acidic residues" evidence="1">
    <location>
        <begin position="125"/>
        <end position="134"/>
    </location>
</feature>
<dbReference type="OrthoDB" id="695806at2759"/>
<dbReference type="PANTHER" id="PTHR35098:SF1">
    <property type="entry name" value="NODULIN-RELATED PROTEIN 2"/>
    <property type="match status" value="1"/>
</dbReference>
<dbReference type="GO" id="GO:0009408">
    <property type="term" value="P:response to heat"/>
    <property type="evidence" value="ECO:0007669"/>
    <property type="project" value="InterPro"/>
</dbReference>
<dbReference type="PANTHER" id="PTHR35098">
    <property type="entry name" value="EXPRESSED PROTEIN"/>
    <property type="match status" value="1"/>
</dbReference>
<keyword evidence="3" id="KW-1185">Reference proteome</keyword>
<dbReference type="Proteomes" id="UP000298416">
    <property type="component" value="Unassembled WGS sequence"/>
</dbReference>
<proteinExistence type="predicted"/>
<sequence>MNFLSNLTKNDDAAQLHKVPGAGDDQAGEAQAGEASQKPTTSDLIHSAQVVAGAAQAHFGSEPEKFDKGEVAGASADLIGAASDYAKLDDKQGIGMYVDKAEDYLRHYKGADAPAAKPEAAGGEGADKKADDGGLMKMAGDFLKK</sequence>